<dbReference type="InterPro" id="IPR003661">
    <property type="entry name" value="HisK_dim/P_dom"/>
</dbReference>
<dbReference type="EC" id="2.7.13.3" evidence="2"/>
<name>A0A845L7K1_9FIRM</name>
<keyword evidence="7" id="KW-0175">Coiled coil</keyword>
<dbReference type="InterPro" id="IPR036890">
    <property type="entry name" value="HATPase_C_sf"/>
</dbReference>
<dbReference type="Pfam" id="PF13426">
    <property type="entry name" value="PAS_9"/>
    <property type="match status" value="1"/>
</dbReference>
<dbReference type="Gene3D" id="3.30.565.10">
    <property type="entry name" value="Histidine kinase-like ATPase, C-terminal domain"/>
    <property type="match status" value="1"/>
</dbReference>
<evidence type="ECO:0000256" key="7">
    <source>
        <dbReference type="SAM" id="Coils"/>
    </source>
</evidence>
<dbReference type="PRINTS" id="PR00344">
    <property type="entry name" value="BCTRLSENSOR"/>
</dbReference>
<reference evidence="10 11" key="1">
    <citation type="submission" date="2020-01" db="EMBL/GenBank/DDBJ databases">
        <title>Whole-genome sequence of Heliobacterium undosum DSM 13378.</title>
        <authorList>
            <person name="Kyndt J.A."/>
            <person name="Meyer T.E."/>
        </authorList>
    </citation>
    <scope>NUCLEOTIDE SEQUENCE [LARGE SCALE GENOMIC DNA]</scope>
    <source>
        <strain evidence="10 11">DSM 13378</strain>
    </source>
</reference>
<dbReference type="Pfam" id="PF02518">
    <property type="entry name" value="HATPase_c"/>
    <property type="match status" value="1"/>
</dbReference>
<comment type="caution">
    <text evidence="10">The sequence shown here is derived from an EMBL/GenBank/DDBJ whole genome shotgun (WGS) entry which is preliminary data.</text>
</comment>
<evidence type="ECO:0000313" key="11">
    <source>
        <dbReference type="Proteomes" id="UP000463470"/>
    </source>
</evidence>
<dbReference type="SUPFAM" id="SSF55785">
    <property type="entry name" value="PYP-like sensor domain (PAS domain)"/>
    <property type="match status" value="1"/>
</dbReference>
<sequence length="386" mass="43349">MGDSSAKKDYLESMTRYQFLFEHARDIILFVSLDGAILEANKAAEIEYGYTRDELLRFNIRDLRAPQTVDLLNEQMKLAASETGILFETVHRRKDGRCFPVEVSSKIALPGLSPVLLSIIRNISERKQLERQITEKNQQITDYLANLEQTNQDLLIANQLKSQFLANFSHELRTPLNAIVGFADILYQDDFSTCEERRPLIDIIIKNSEQLLLLIHDVFEMAKIDSGESLVKETTVFSLSQLLHEIYQQHVYRIRKKPLAFHVLQPAAEIQIQGDYHQLIKVIGRIIDNAMKYTESGSITVSAVVEPEFAKILIADTGIGIEKENITKLFSKFTQIDGSSTRIQGGTGLGLVIAKAIIEQMGGTIALHSDGLGKGTVVTLALKRAF</sequence>
<dbReference type="EMBL" id="WXEY01000003">
    <property type="protein sequence ID" value="MZP28901.1"/>
    <property type="molecule type" value="Genomic_DNA"/>
</dbReference>
<dbReference type="PROSITE" id="PS50112">
    <property type="entry name" value="PAS"/>
    <property type="match status" value="1"/>
</dbReference>
<keyword evidence="4" id="KW-0808">Transferase</keyword>
<dbReference type="Gene3D" id="1.10.287.130">
    <property type="match status" value="1"/>
</dbReference>
<dbReference type="SMART" id="SM00388">
    <property type="entry name" value="HisKA"/>
    <property type="match status" value="1"/>
</dbReference>
<gene>
    <name evidence="10" type="ORF">GTO91_04155</name>
</gene>
<keyword evidence="6" id="KW-0902">Two-component regulatory system</keyword>
<organism evidence="10 11">
    <name type="scientific">Heliomicrobium undosum</name>
    <dbReference type="NCBI Taxonomy" id="121734"/>
    <lineage>
        <taxon>Bacteria</taxon>
        <taxon>Bacillati</taxon>
        <taxon>Bacillota</taxon>
        <taxon>Clostridia</taxon>
        <taxon>Eubacteriales</taxon>
        <taxon>Heliobacteriaceae</taxon>
        <taxon>Heliomicrobium</taxon>
    </lineage>
</organism>
<keyword evidence="11" id="KW-1185">Reference proteome</keyword>
<dbReference type="Gene3D" id="3.30.450.20">
    <property type="entry name" value="PAS domain"/>
    <property type="match status" value="1"/>
</dbReference>
<dbReference type="InterPro" id="IPR035965">
    <property type="entry name" value="PAS-like_dom_sf"/>
</dbReference>
<dbReference type="InterPro" id="IPR003594">
    <property type="entry name" value="HATPase_dom"/>
</dbReference>
<dbReference type="OrthoDB" id="1745769at2"/>
<dbReference type="SUPFAM" id="SSF47384">
    <property type="entry name" value="Homodimeric domain of signal transducing histidine kinase"/>
    <property type="match status" value="1"/>
</dbReference>
<dbReference type="SUPFAM" id="SSF55874">
    <property type="entry name" value="ATPase domain of HSP90 chaperone/DNA topoisomerase II/histidine kinase"/>
    <property type="match status" value="1"/>
</dbReference>
<keyword evidence="5" id="KW-0418">Kinase</keyword>
<dbReference type="PANTHER" id="PTHR43047">
    <property type="entry name" value="TWO-COMPONENT HISTIDINE PROTEIN KINASE"/>
    <property type="match status" value="1"/>
</dbReference>
<dbReference type="Proteomes" id="UP000463470">
    <property type="component" value="Unassembled WGS sequence"/>
</dbReference>
<feature type="coiled-coil region" evidence="7">
    <location>
        <begin position="119"/>
        <end position="153"/>
    </location>
</feature>
<evidence type="ECO:0000259" key="9">
    <source>
        <dbReference type="PROSITE" id="PS50112"/>
    </source>
</evidence>
<evidence type="ECO:0000256" key="5">
    <source>
        <dbReference type="ARBA" id="ARBA00022777"/>
    </source>
</evidence>
<dbReference type="Pfam" id="PF00512">
    <property type="entry name" value="HisKA"/>
    <property type="match status" value="1"/>
</dbReference>
<evidence type="ECO:0000259" key="8">
    <source>
        <dbReference type="PROSITE" id="PS50109"/>
    </source>
</evidence>
<dbReference type="SMART" id="SM00387">
    <property type="entry name" value="HATPase_c"/>
    <property type="match status" value="1"/>
</dbReference>
<dbReference type="InterPro" id="IPR036097">
    <property type="entry name" value="HisK_dim/P_sf"/>
</dbReference>
<dbReference type="RefSeq" id="WP_161255298.1">
    <property type="nucleotide sequence ID" value="NZ_WXEY01000003.1"/>
</dbReference>
<dbReference type="InterPro" id="IPR004358">
    <property type="entry name" value="Sig_transdc_His_kin-like_C"/>
</dbReference>
<accession>A0A845L7K1</accession>
<comment type="catalytic activity">
    <reaction evidence="1">
        <text>ATP + protein L-histidine = ADP + protein N-phospho-L-histidine.</text>
        <dbReference type="EC" id="2.7.13.3"/>
    </reaction>
</comment>
<dbReference type="SMART" id="SM00091">
    <property type="entry name" value="PAS"/>
    <property type="match status" value="1"/>
</dbReference>
<protein>
    <recommendedName>
        <fullName evidence="2">histidine kinase</fullName>
        <ecNumber evidence="2">2.7.13.3</ecNumber>
    </recommendedName>
</protein>
<dbReference type="GO" id="GO:0000155">
    <property type="term" value="F:phosphorelay sensor kinase activity"/>
    <property type="evidence" value="ECO:0007669"/>
    <property type="project" value="InterPro"/>
</dbReference>
<evidence type="ECO:0000313" key="10">
    <source>
        <dbReference type="EMBL" id="MZP28901.1"/>
    </source>
</evidence>
<evidence type="ECO:0000256" key="6">
    <source>
        <dbReference type="ARBA" id="ARBA00023012"/>
    </source>
</evidence>
<keyword evidence="3" id="KW-0597">Phosphoprotein</keyword>
<dbReference type="AlphaFoldDB" id="A0A845L7K1"/>
<feature type="domain" description="PAS" evidence="9">
    <location>
        <begin position="13"/>
        <end position="83"/>
    </location>
</feature>
<dbReference type="CDD" id="cd00082">
    <property type="entry name" value="HisKA"/>
    <property type="match status" value="1"/>
</dbReference>
<feature type="domain" description="Histidine kinase" evidence="8">
    <location>
        <begin position="167"/>
        <end position="386"/>
    </location>
</feature>
<evidence type="ECO:0000256" key="1">
    <source>
        <dbReference type="ARBA" id="ARBA00000085"/>
    </source>
</evidence>
<evidence type="ECO:0000256" key="2">
    <source>
        <dbReference type="ARBA" id="ARBA00012438"/>
    </source>
</evidence>
<dbReference type="CDD" id="cd00130">
    <property type="entry name" value="PAS"/>
    <property type="match status" value="1"/>
</dbReference>
<dbReference type="PROSITE" id="PS50109">
    <property type="entry name" value="HIS_KIN"/>
    <property type="match status" value="1"/>
</dbReference>
<dbReference type="InterPro" id="IPR005467">
    <property type="entry name" value="His_kinase_dom"/>
</dbReference>
<evidence type="ECO:0000256" key="3">
    <source>
        <dbReference type="ARBA" id="ARBA00022553"/>
    </source>
</evidence>
<evidence type="ECO:0000256" key="4">
    <source>
        <dbReference type="ARBA" id="ARBA00022679"/>
    </source>
</evidence>
<dbReference type="NCBIfam" id="TIGR00229">
    <property type="entry name" value="sensory_box"/>
    <property type="match status" value="1"/>
</dbReference>
<dbReference type="InterPro" id="IPR000014">
    <property type="entry name" value="PAS"/>
</dbReference>
<proteinExistence type="predicted"/>